<feature type="transmembrane region" description="Helical" evidence="1">
    <location>
        <begin position="69"/>
        <end position="94"/>
    </location>
</feature>
<name>A0A9X2Q1X4_9BACT</name>
<dbReference type="Pfam" id="PF02080">
    <property type="entry name" value="TrkA_C"/>
    <property type="match status" value="2"/>
</dbReference>
<dbReference type="InterPro" id="IPR036291">
    <property type="entry name" value="NAD(P)-bd_dom_sf"/>
</dbReference>
<dbReference type="SUPFAM" id="SSF116726">
    <property type="entry name" value="TrkA C-terminal domain-like"/>
    <property type="match status" value="2"/>
</dbReference>
<feature type="domain" description="RCK C-terminal" evidence="3">
    <location>
        <begin position="460"/>
        <end position="544"/>
    </location>
</feature>
<evidence type="ECO:0000256" key="1">
    <source>
        <dbReference type="SAM" id="Phobius"/>
    </source>
</evidence>
<evidence type="ECO:0000313" key="4">
    <source>
        <dbReference type="EMBL" id="MCS3708705.1"/>
    </source>
</evidence>
<dbReference type="PANTHER" id="PTHR43833">
    <property type="entry name" value="POTASSIUM CHANNEL PROTEIN 2-RELATED-RELATED"/>
    <property type="match status" value="1"/>
</dbReference>
<keyword evidence="1" id="KW-0812">Transmembrane</keyword>
<dbReference type="InterPro" id="IPR036721">
    <property type="entry name" value="RCK_C_sf"/>
</dbReference>
<dbReference type="InterPro" id="IPR003148">
    <property type="entry name" value="RCK_N"/>
</dbReference>
<sequence length="544" mass="59180">MNDWQRRVAAATGVVAMTLLTYALVYQWGMAVYEDQSVMYIQALQVVIEAITTAGFGSHAPWSSPQMNAMVLFMNLTGVLFVFLAIPLFAVPVLQDAFEHRPPETFSGSDHVVLAPHTPRIEALIDELEAQGREYVLLEPRRERARTLHVDGYPVVHGDPESVSALEGVDLRAASALVVDGRDEVDTSVILSAREISDEVQTVAVIEDEALEPYHRMAGTDHVLSPRQLLGKGLAGEIPFLLRMAEDTTIGIGEDLEVAELDIEPGSPLCNQTISELRLRERFGIDVIGAWFDGAFESPVGPGTTVSCRARLLVSGGPDRIQALRREDSSTLQLRKRQRVIVVGYGQSGQAAVDVLADTEARVTIVDAKDRPDVDVVGDARDPGVYEEAHAGTADAIMIDLDDDTTTLFATLIARDANPAAHIVARANAEENVRKIYRAGADYVQSLASISGRMMAATVLEREEVLSFRTKIDVVRLPAGRLAGRTLAGEDVRARTGCTVVATVRDGDVITSLDPEAFVVEADDELVVVGTDEGVQRFEERFLQ</sequence>
<dbReference type="GO" id="GO:0008324">
    <property type="term" value="F:monoatomic cation transmembrane transporter activity"/>
    <property type="evidence" value="ECO:0007669"/>
    <property type="project" value="InterPro"/>
</dbReference>
<comment type="caution">
    <text evidence="4">The sequence shown here is derived from an EMBL/GenBank/DDBJ whole genome shotgun (WGS) entry which is preliminary data.</text>
</comment>
<dbReference type="Pfam" id="PF02254">
    <property type="entry name" value="TrkA_N"/>
    <property type="match status" value="2"/>
</dbReference>
<dbReference type="EMBL" id="JANUAE010000001">
    <property type="protein sequence ID" value="MCS3708705.1"/>
    <property type="molecule type" value="Genomic_DNA"/>
</dbReference>
<proteinExistence type="predicted"/>
<feature type="transmembrane region" description="Helical" evidence="1">
    <location>
        <begin position="39"/>
        <end position="57"/>
    </location>
</feature>
<gene>
    <name evidence="4" type="ORF">GGP61_000292</name>
</gene>
<evidence type="ECO:0000313" key="5">
    <source>
        <dbReference type="Proteomes" id="UP001155057"/>
    </source>
</evidence>
<dbReference type="Gene3D" id="3.30.70.1450">
    <property type="entry name" value="Regulator of K+ conductance, C-terminal domain"/>
    <property type="match status" value="2"/>
</dbReference>
<keyword evidence="1" id="KW-0472">Membrane</keyword>
<organism evidence="4 5">
    <name type="scientific">Salinibacter ruber</name>
    <dbReference type="NCBI Taxonomy" id="146919"/>
    <lineage>
        <taxon>Bacteria</taxon>
        <taxon>Pseudomonadati</taxon>
        <taxon>Rhodothermota</taxon>
        <taxon>Rhodothermia</taxon>
        <taxon>Rhodothermales</taxon>
        <taxon>Salinibacteraceae</taxon>
        <taxon>Salinibacter</taxon>
    </lineage>
</organism>
<keyword evidence="1" id="KW-1133">Transmembrane helix</keyword>
<dbReference type="Proteomes" id="UP001155057">
    <property type="component" value="Unassembled WGS sequence"/>
</dbReference>
<dbReference type="SUPFAM" id="SSF51735">
    <property type="entry name" value="NAD(P)-binding Rossmann-fold domains"/>
    <property type="match status" value="2"/>
</dbReference>
<dbReference type="InterPro" id="IPR006037">
    <property type="entry name" value="RCK_C"/>
</dbReference>
<feature type="domain" description="RCK N-terminal" evidence="2">
    <location>
        <begin position="337"/>
        <end position="445"/>
    </location>
</feature>
<dbReference type="GO" id="GO:0006813">
    <property type="term" value="P:potassium ion transport"/>
    <property type="evidence" value="ECO:0007669"/>
    <property type="project" value="InterPro"/>
</dbReference>
<dbReference type="InterPro" id="IPR050721">
    <property type="entry name" value="Trk_Ktr_HKT_K-transport"/>
</dbReference>
<evidence type="ECO:0000259" key="2">
    <source>
        <dbReference type="PROSITE" id="PS51201"/>
    </source>
</evidence>
<dbReference type="PROSITE" id="PS51201">
    <property type="entry name" value="RCK_N"/>
    <property type="match status" value="1"/>
</dbReference>
<feature type="domain" description="RCK C-terminal" evidence="3">
    <location>
        <begin position="246"/>
        <end position="330"/>
    </location>
</feature>
<protein>
    <submittedName>
        <fullName evidence="4">Trk K+ transport system NAD-binding subunit</fullName>
    </submittedName>
</protein>
<dbReference type="Gene3D" id="1.10.287.70">
    <property type="match status" value="1"/>
</dbReference>
<dbReference type="SUPFAM" id="SSF81324">
    <property type="entry name" value="Voltage-gated potassium channels"/>
    <property type="match status" value="1"/>
</dbReference>
<dbReference type="PROSITE" id="PS51202">
    <property type="entry name" value="RCK_C"/>
    <property type="match status" value="2"/>
</dbReference>
<dbReference type="RefSeq" id="WP_112904459.1">
    <property type="nucleotide sequence ID" value="NZ_CALTSL010000003.1"/>
</dbReference>
<dbReference type="AlphaFoldDB" id="A0A9X2Q1X4"/>
<accession>A0A9X2Q1X4</accession>
<reference evidence="4" key="1">
    <citation type="submission" date="2022-08" db="EMBL/GenBank/DDBJ databases">
        <title>Genomic Encyclopedia of Type Strains, Phase V (KMG-V): Genome sequencing to study the core and pangenomes of soil and plant-associated prokaryotes.</title>
        <authorList>
            <person name="Whitman W."/>
        </authorList>
    </citation>
    <scope>NUCLEOTIDE SEQUENCE</scope>
    <source>
        <strain evidence="4">SP3049</strain>
    </source>
</reference>
<dbReference type="Gene3D" id="3.40.50.720">
    <property type="entry name" value="NAD(P)-binding Rossmann-like Domain"/>
    <property type="match status" value="2"/>
</dbReference>
<dbReference type="GeneID" id="83729202"/>
<evidence type="ECO:0000259" key="3">
    <source>
        <dbReference type="PROSITE" id="PS51202"/>
    </source>
</evidence>
<dbReference type="PANTHER" id="PTHR43833:SF9">
    <property type="entry name" value="POTASSIUM CHANNEL PROTEIN YUGO-RELATED"/>
    <property type="match status" value="1"/>
</dbReference>